<keyword evidence="2" id="KW-0328">Glycosyltransferase</keyword>
<dbReference type="InterPro" id="IPR056576">
    <property type="entry name" value="MGAT4_A/B/C_C"/>
</dbReference>
<accession>A0A3P8WYV9</accession>
<reference evidence="6" key="3">
    <citation type="submission" date="2025-09" db="UniProtKB">
        <authorList>
            <consortium name="Ensembl"/>
        </authorList>
    </citation>
    <scope>IDENTIFICATION</scope>
</reference>
<dbReference type="Pfam" id="PF04666">
    <property type="entry name" value="MGAT4_cons"/>
    <property type="match status" value="1"/>
</dbReference>
<dbReference type="GeneTree" id="ENSGT00940000156526"/>
<evidence type="ECO:0000256" key="3">
    <source>
        <dbReference type="ARBA" id="ARBA00022679"/>
    </source>
</evidence>
<organism evidence="6 7">
    <name type="scientific">Cynoglossus semilaevis</name>
    <name type="common">Tongue sole</name>
    <dbReference type="NCBI Taxonomy" id="244447"/>
    <lineage>
        <taxon>Eukaryota</taxon>
        <taxon>Metazoa</taxon>
        <taxon>Chordata</taxon>
        <taxon>Craniata</taxon>
        <taxon>Vertebrata</taxon>
        <taxon>Euteleostomi</taxon>
        <taxon>Actinopterygii</taxon>
        <taxon>Neopterygii</taxon>
        <taxon>Teleostei</taxon>
        <taxon>Neoteleostei</taxon>
        <taxon>Acanthomorphata</taxon>
        <taxon>Carangaria</taxon>
        <taxon>Pleuronectiformes</taxon>
        <taxon>Pleuronectoidei</taxon>
        <taxon>Cynoglossidae</taxon>
        <taxon>Cynoglossinae</taxon>
        <taxon>Cynoglossus</taxon>
    </lineage>
</organism>
<dbReference type="AlphaFoldDB" id="A0A3P8WYV9"/>
<dbReference type="PANTHER" id="PTHR12062:SF27">
    <property type="entry name" value="ALPHA-1,3-MANNOSYL-GLYCOPROTEIN 4-BETA-N-ACETYLGLUCOSAMINYLTRANSFERASE B"/>
    <property type="match status" value="1"/>
</dbReference>
<feature type="domain" description="MGAT4 A/B/C C-terminal" evidence="5">
    <location>
        <begin position="374"/>
        <end position="493"/>
    </location>
</feature>
<keyword evidence="3" id="KW-0808">Transferase</keyword>
<evidence type="ECO:0000313" key="6">
    <source>
        <dbReference type="Ensembl" id="ENSCSEP00000031762.1"/>
    </source>
</evidence>
<evidence type="ECO:0000256" key="2">
    <source>
        <dbReference type="ARBA" id="ARBA00022676"/>
    </source>
</evidence>
<evidence type="ECO:0008006" key="8">
    <source>
        <dbReference type="Google" id="ProtNLM"/>
    </source>
</evidence>
<dbReference type="OMA" id="ARDTHCT"/>
<proteinExistence type="predicted"/>
<name>A0A3P8WYV9_CYNSE</name>
<comment type="pathway">
    <text evidence="1">Protein modification; protein glycosylation.</text>
</comment>
<dbReference type="Pfam" id="PF23524">
    <property type="entry name" value="MGAT4A_C"/>
    <property type="match status" value="1"/>
</dbReference>
<dbReference type="Ensembl" id="ENSCSET00000032172.1">
    <property type="protein sequence ID" value="ENSCSEP00000031762.1"/>
    <property type="gene ID" value="ENSCSEG00000020358.1"/>
</dbReference>
<dbReference type="GO" id="GO:0005793">
    <property type="term" value="C:endoplasmic reticulum-Golgi intermediate compartment"/>
    <property type="evidence" value="ECO:0007669"/>
    <property type="project" value="TreeGrafter"/>
</dbReference>
<reference evidence="6 7" key="1">
    <citation type="journal article" date="2014" name="Nat. Genet.">
        <title>Whole-genome sequence of a flatfish provides insights into ZW sex chromosome evolution and adaptation to a benthic lifestyle.</title>
        <authorList>
            <person name="Chen S."/>
            <person name="Zhang G."/>
            <person name="Shao C."/>
            <person name="Huang Q."/>
            <person name="Liu G."/>
            <person name="Zhang P."/>
            <person name="Song W."/>
            <person name="An N."/>
            <person name="Chalopin D."/>
            <person name="Volff J.N."/>
            <person name="Hong Y."/>
            <person name="Li Q."/>
            <person name="Sha Z."/>
            <person name="Zhou H."/>
            <person name="Xie M."/>
            <person name="Yu Q."/>
            <person name="Liu Y."/>
            <person name="Xiang H."/>
            <person name="Wang N."/>
            <person name="Wu K."/>
            <person name="Yang C."/>
            <person name="Zhou Q."/>
            <person name="Liao X."/>
            <person name="Yang L."/>
            <person name="Hu Q."/>
            <person name="Zhang J."/>
            <person name="Meng L."/>
            <person name="Jin L."/>
            <person name="Tian Y."/>
            <person name="Lian J."/>
            <person name="Yang J."/>
            <person name="Miao G."/>
            <person name="Liu S."/>
            <person name="Liang Z."/>
            <person name="Yan F."/>
            <person name="Li Y."/>
            <person name="Sun B."/>
            <person name="Zhang H."/>
            <person name="Zhang J."/>
            <person name="Zhu Y."/>
            <person name="Du M."/>
            <person name="Zhao Y."/>
            <person name="Schartl M."/>
            <person name="Tang Q."/>
            <person name="Wang J."/>
        </authorList>
    </citation>
    <scope>NUCLEOTIDE SEQUENCE</scope>
</reference>
<keyword evidence="7" id="KW-1185">Reference proteome</keyword>
<evidence type="ECO:0000313" key="7">
    <source>
        <dbReference type="Proteomes" id="UP000265120"/>
    </source>
</evidence>
<dbReference type="InterPro" id="IPR006759">
    <property type="entry name" value="Glyco_transf_54"/>
</dbReference>
<protein>
    <recommendedName>
        <fullName evidence="8">Alpha-1,3-mannosyl-glycoprotein 4-beta-N-acetylglucosaminyltransferase B</fullName>
    </recommendedName>
</protein>
<dbReference type="GO" id="GO:0008375">
    <property type="term" value="F:acetylglucosaminyltransferase activity"/>
    <property type="evidence" value="ECO:0007669"/>
    <property type="project" value="TreeGrafter"/>
</dbReference>
<reference evidence="6" key="2">
    <citation type="submission" date="2025-08" db="UniProtKB">
        <authorList>
            <consortium name="Ensembl"/>
        </authorList>
    </citation>
    <scope>IDENTIFICATION</scope>
</reference>
<sequence length="494" mass="56031">LTADTVETNVTRVSAGSALGLSWGATGAPGATALSDLQLLYQRLLAAEELGGQVSRNLSSILEHLRAQSKQPVIGGGDQAQQLHLDLSIYLHLPHLRHSPNSLVPKTVLGQGRRGVSVVLGVPTVKRDKQSYLINTINSLLYGLSSSQHQDLLIVVLVAEVTHTHTHTHTHSDLSSFPREVRSGLLEVISPPEEYYPDLSHLTETLGDSQDRVRWRTKQILDFSFLMMYSKDRGAYYVQLEDDIVAKEDYYQQMKTYVTQEASKPWLYLEFSQLGFIGKLFRTRDLPVIVDFFLMFHKDKPIDWLLDYMLWVKVCHPEKDAHCDQQRAQLRQRYKPSLFQHMGLHSSLSGKVQHLKDKDFGTQVLYHPHSNPAAELETSLKHYRGHSLDRAYRGQDFFWAQTPNQGDYVLIRFPKPLHVSRFLFRSGNIENSKDKLYNTTVEVLPSTVGHMTVFVRAFEDGLAAGQIENGLQPIWALRLVVHASSDVWTLLSEV</sequence>
<dbReference type="Proteomes" id="UP000265120">
    <property type="component" value="Chromosome 15"/>
</dbReference>
<feature type="domain" description="MGAT4 conserved region" evidence="4">
    <location>
        <begin position="89"/>
        <end position="360"/>
    </location>
</feature>
<dbReference type="InParanoid" id="A0A3P8WYV9"/>
<evidence type="ECO:0000259" key="4">
    <source>
        <dbReference type="Pfam" id="PF04666"/>
    </source>
</evidence>
<dbReference type="GO" id="GO:0006487">
    <property type="term" value="P:protein N-linked glycosylation"/>
    <property type="evidence" value="ECO:0007669"/>
    <property type="project" value="TreeGrafter"/>
</dbReference>
<evidence type="ECO:0000256" key="1">
    <source>
        <dbReference type="ARBA" id="ARBA00004922"/>
    </source>
</evidence>
<dbReference type="GO" id="GO:0005783">
    <property type="term" value="C:endoplasmic reticulum"/>
    <property type="evidence" value="ECO:0007669"/>
    <property type="project" value="TreeGrafter"/>
</dbReference>
<evidence type="ECO:0000259" key="5">
    <source>
        <dbReference type="Pfam" id="PF23524"/>
    </source>
</evidence>
<dbReference type="InterPro" id="IPR057279">
    <property type="entry name" value="MGAT4"/>
</dbReference>
<dbReference type="GO" id="GO:0005795">
    <property type="term" value="C:Golgi stack"/>
    <property type="evidence" value="ECO:0007669"/>
    <property type="project" value="TreeGrafter"/>
</dbReference>
<dbReference type="PANTHER" id="PTHR12062">
    <property type="entry name" value="N-ACETYLGLUCOSAMINYLTRANSFERASE VI"/>
    <property type="match status" value="1"/>
</dbReference>